<gene>
    <name evidence="2" type="ORF">HMPREF1060_02743</name>
</gene>
<keyword evidence="1" id="KW-0732">Signal</keyword>
<reference evidence="2 3" key="1">
    <citation type="submission" date="2012-02" db="EMBL/GenBank/DDBJ databases">
        <title>The Genome Sequence of Parabacteroides merdae CL03T12C32.</title>
        <authorList>
            <consortium name="The Broad Institute Genome Sequencing Platform"/>
            <person name="Earl A."/>
            <person name="Ward D."/>
            <person name="Feldgarden M."/>
            <person name="Gevers D."/>
            <person name="Zitomersky N.L."/>
            <person name="Coyne M.J."/>
            <person name="Comstock L.E."/>
            <person name="Young S.K."/>
            <person name="Zeng Q."/>
            <person name="Gargeya S."/>
            <person name="Fitzgerald M."/>
            <person name="Haas B."/>
            <person name="Abouelleil A."/>
            <person name="Alvarado L."/>
            <person name="Arachchi H.M."/>
            <person name="Berlin A."/>
            <person name="Chapman S.B."/>
            <person name="Gearin G."/>
            <person name="Goldberg J."/>
            <person name="Griggs A."/>
            <person name="Gujja S."/>
            <person name="Hansen M."/>
            <person name="Heiman D."/>
            <person name="Howarth C."/>
            <person name="Larimer J."/>
            <person name="Lui A."/>
            <person name="MacDonald P.J.P."/>
            <person name="McCowen C."/>
            <person name="Montmayeur A."/>
            <person name="Murphy C."/>
            <person name="Neiman D."/>
            <person name="Pearson M."/>
            <person name="Priest M."/>
            <person name="Roberts A."/>
            <person name="Saif S."/>
            <person name="Shea T."/>
            <person name="Sisk P."/>
            <person name="Stolte C."/>
            <person name="Sykes S."/>
            <person name="Wortman J."/>
            <person name="Nusbaum C."/>
            <person name="Birren B."/>
        </authorList>
    </citation>
    <scope>NUCLEOTIDE SEQUENCE [LARGE SCALE GENOMIC DNA]</scope>
    <source>
        <strain evidence="2 3">CL03T12C32</strain>
    </source>
</reference>
<dbReference type="Proteomes" id="UP000006271">
    <property type="component" value="Unassembled WGS sequence"/>
</dbReference>
<feature type="chain" id="PRO_5003886912" description="DUF4861 domain-containing protein" evidence="1">
    <location>
        <begin position="20"/>
        <end position="411"/>
    </location>
</feature>
<dbReference type="EMBL" id="AGZQ01000014">
    <property type="protein sequence ID" value="EKN10817.1"/>
    <property type="molecule type" value="Genomic_DNA"/>
</dbReference>
<proteinExistence type="predicted"/>
<evidence type="ECO:0000313" key="3">
    <source>
        <dbReference type="Proteomes" id="UP000006271"/>
    </source>
</evidence>
<sequence>MKRILICLLCGFLALPLFAARSLKVVVEAGDFERQDCVVSVSVPGWDVDRKSGVVMFEKVGKKKKPVKCQVIWKDDKTPVLYWVLDGITPSGESREFVIQQKKGSAGTGTMKVEDTGKALVLKQNGSEILQYNYATVFPPAGVDLSYQRSGFIHPAYSPSGNVLTAIQPKDHYHHYGIWNPWTRIEYDGKMYDLWNLRDKQGTVRARDIKQTYQGDICAGYKAGLDHYIFTSSGEKVIMNESWTVKAWNVGGGFLWDFESGLDPATELPVLIKAYRYAGFGWRATEEWTKENCEMFTSEGKTRQEIDGTTARWIYTTGQCRGGRSGMLFLGHPDNYNSPEPLRIWNEGANGGRGDAFVNFAPTKNKDWKLMPGKHYTLRYRVFSYDGEMTRERADRLWNDFAYPPKVTIKK</sequence>
<protein>
    <recommendedName>
        <fullName evidence="4">DUF4861 domain-containing protein</fullName>
    </recommendedName>
</protein>
<dbReference type="PATRIC" id="fig|999420.3.peg.2820"/>
<dbReference type="InterPro" id="IPR029475">
    <property type="entry name" value="DUF6807"/>
</dbReference>
<name>K5YBS9_9BACT</name>
<dbReference type="AlphaFoldDB" id="K5YBS9"/>
<evidence type="ECO:0008006" key="4">
    <source>
        <dbReference type="Google" id="ProtNLM"/>
    </source>
</evidence>
<dbReference type="HOGENOM" id="CLU_053136_0_0_10"/>
<dbReference type="Pfam" id="PF14100">
    <property type="entry name" value="DUF6807"/>
    <property type="match status" value="1"/>
</dbReference>
<dbReference type="RefSeq" id="WP_005646405.1">
    <property type="nucleotide sequence ID" value="NZ_JH976454.1"/>
</dbReference>
<feature type="signal peptide" evidence="1">
    <location>
        <begin position="1"/>
        <end position="19"/>
    </location>
</feature>
<accession>K5YBS9</accession>
<evidence type="ECO:0000256" key="1">
    <source>
        <dbReference type="SAM" id="SignalP"/>
    </source>
</evidence>
<evidence type="ECO:0000313" key="2">
    <source>
        <dbReference type="EMBL" id="EKN10817.1"/>
    </source>
</evidence>
<organism evidence="2 3">
    <name type="scientific">Parabacteroides merdae CL03T12C32</name>
    <dbReference type="NCBI Taxonomy" id="999420"/>
    <lineage>
        <taxon>Bacteria</taxon>
        <taxon>Pseudomonadati</taxon>
        <taxon>Bacteroidota</taxon>
        <taxon>Bacteroidia</taxon>
        <taxon>Bacteroidales</taxon>
        <taxon>Tannerellaceae</taxon>
        <taxon>Parabacteroides</taxon>
    </lineage>
</organism>
<comment type="caution">
    <text evidence="2">The sequence shown here is derived from an EMBL/GenBank/DDBJ whole genome shotgun (WGS) entry which is preliminary data.</text>
</comment>